<proteinExistence type="predicted"/>
<accession>A0A9Q3PTE3</accession>
<dbReference type="Proteomes" id="UP000765509">
    <property type="component" value="Unassembled WGS sequence"/>
</dbReference>
<evidence type="ECO:0000313" key="3">
    <source>
        <dbReference type="Proteomes" id="UP000765509"/>
    </source>
</evidence>
<dbReference type="AlphaFoldDB" id="A0A9Q3PTE3"/>
<sequence length="137" mass="15347">MVSSHELGIEVESLEHESNPDPPVLPECEYIFILNICSLSKPDTFVIAFISAQPPSSQKQNFKSYEKEKTVEPCAPTEDSGQDDIIFSGEVEIISKEEFVSSIAQTIPRLEKIQNDSKIPDYMHQKIASAMSILKMN</sequence>
<evidence type="ECO:0000256" key="1">
    <source>
        <dbReference type="SAM" id="MobiDB-lite"/>
    </source>
</evidence>
<protein>
    <submittedName>
        <fullName evidence="2">Uncharacterized protein</fullName>
    </submittedName>
</protein>
<gene>
    <name evidence="2" type="ORF">O181_113198</name>
</gene>
<organism evidence="2 3">
    <name type="scientific">Austropuccinia psidii MF-1</name>
    <dbReference type="NCBI Taxonomy" id="1389203"/>
    <lineage>
        <taxon>Eukaryota</taxon>
        <taxon>Fungi</taxon>
        <taxon>Dikarya</taxon>
        <taxon>Basidiomycota</taxon>
        <taxon>Pucciniomycotina</taxon>
        <taxon>Pucciniomycetes</taxon>
        <taxon>Pucciniales</taxon>
        <taxon>Sphaerophragmiaceae</taxon>
        <taxon>Austropuccinia</taxon>
    </lineage>
</organism>
<dbReference type="OrthoDB" id="2518251at2759"/>
<dbReference type="EMBL" id="AVOT02092181">
    <property type="protein sequence ID" value="MBW0573483.1"/>
    <property type="molecule type" value="Genomic_DNA"/>
</dbReference>
<feature type="region of interest" description="Disordered" evidence="1">
    <location>
        <begin position="56"/>
        <end position="82"/>
    </location>
</feature>
<reference evidence="2" key="1">
    <citation type="submission" date="2021-03" db="EMBL/GenBank/DDBJ databases">
        <title>Draft genome sequence of rust myrtle Austropuccinia psidii MF-1, a brazilian biotype.</title>
        <authorList>
            <person name="Quecine M.C."/>
            <person name="Pachon D.M.R."/>
            <person name="Bonatelli M.L."/>
            <person name="Correr F.H."/>
            <person name="Franceschini L.M."/>
            <person name="Leite T.F."/>
            <person name="Margarido G.R.A."/>
            <person name="Almeida C.A."/>
            <person name="Ferrarezi J.A."/>
            <person name="Labate C.A."/>
        </authorList>
    </citation>
    <scope>NUCLEOTIDE SEQUENCE</scope>
    <source>
        <strain evidence="2">MF-1</strain>
    </source>
</reference>
<keyword evidence="3" id="KW-1185">Reference proteome</keyword>
<evidence type="ECO:0000313" key="2">
    <source>
        <dbReference type="EMBL" id="MBW0573483.1"/>
    </source>
</evidence>
<name>A0A9Q3PTE3_9BASI</name>
<comment type="caution">
    <text evidence="2">The sequence shown here is derived from an EMBL/GenBank/DDBJ whole genome shotgun (WGS) entry which is preliminary data.</text>
</comment>